<feature type="region of interest" description="Disordered" evidence="1">
    <location>
        <begin position="1"/>
        <end position="22"/>
    </location>
</feature>
<dbReference type="AlphaFoldDB" id="A0A975F3R4"/>
<dbReference type="KEGG" id="tpav:HRQ91_04720"/>
<dbReference type="RefSeq" id="WP_210120492.1">
    <property type="nucleotide sequence ID" value="NZ_CP054142.1"/>
</dbReference>
<evidence type="ECO:0000313" key="3">
    <source>
        <dbReference type="Proteomes" id="UP000671908"/>
    </source>
</evidence>
<evidence type="ECO:0000313" key="2">
    <source>
        <dbReference type="EMBL" id="QTQ13817.1"/>
    </source>
</evidence>
<dbReference type="Proteomes" id="UP000671908">
    <property type="component" value="Chromosome"/>
</dbReference>
<protein>
    <submittedName>
        <fullName evidence="2">Uncharacterized protein</fullName>
    </submittedName>
</protein>
<organism evidence="2 3">
    <name type="scientific">Treponema parvum</name>
    <dbReference type="NCBI Taxonomy" id="138851"/>
    <lineage>
        <taxon>Bacteria</taxon>
        <taxon>Pseudomonadati</taxon>
        <taxon>Spirochaetota</taxon>
        <taxon>Spirochaetia</taxon>
        <taxon>Spirochaetales</taxon>
        <taxon>Treponemataceae</taxon>
        <taxon>Treponema</taxon>
    </lineage>
</organism>
<gene>
    <name evidence="2" type="ORF">HRQ91_04720</name>
</gene>
<dbReference type="EMBL" id="CP054142">
    <property type="protein sequence ID" value="QTQ13817.1"/>
    <property type="molecule type" value="Genomic_DNA"/>
</dbReference>
<proteinExistence type="predicted"/>
<feature type="compositionally biased region" description="Polar residues" evidence="1">
    <location>
        <begin position="1"/>
        <end position="15"/>
    </location>
</feature>
<name>A0A975F3R4_9SPIR</name>
<evidence type="ECO:0000256" key="1">
    <source>
        <dbReference type="SAM" id="MobiDB-lite"/>
    </source>
</evidence>
<reference evidence="2 3" key="1">
    <citation type="journal article" date="2021" name="Microbiol. Resour. Announc.">
        <title>Complete Genome Sequences of Three Human Oral Treponema parvum Isolates.</title>
        <authorList>
            <person name="Zeng H."/>
            <person name="Watt R.M."/>
        </authorList>
    </citation>
    <scope>NUCLEOTIDE SEQUENCE [LARGE SCALE GENOMIC DNA]</scope>
    <source>
        <strain evidence="2 3">ATCC 700770</strain>
    </source>
</reference>
<sequence length="80" mass="9052">MTQTRRNARQRQLTAAGNARHGSMWAAAQNKTRVRRTSIPCTGFARNEAIQHAKTTVGDDRSIAEYERGRRVIVIKLESE</sequence>
<accession>A0A975F3R4</accession>
<keyword evidence="3" id="KW-1185">Reference proteome</keyword>